<feature type="domain" description="Peptidase M24" evidence="3">
    <location>
        <begin position="148"/>
        <end position="350"/>
    </location>
</feature>
<evidence type="ECO:0000259" key="4">
    <source>
        <dbReference type="Pfam" id="PF01321"/>
    </source>
</evidence>
<reference evidence="5" key="1">
    <citation type="submission" date="2020-05" db="EMBL/GenBank/DDBJ databases">
        <authorList>
            <person name="Chiriac C."/>
            <person name="Salcher M."/>
            <person name="Ghai R."/>
            <person name="Kavagutti S V."/>
        </authorList>
    </citation>
    <scope>NUCLEOTIDE SEQUENCE</scope>
</reference>
<dbReference type="InterPro" id="IPR000587">
    <property type="entry name" value="Creatinase_N"/>
</dbReference>
<dbReference type="SUPFAM" id="SSF55920">
    <property type="entry name" value="Creatinase/aminopeptidase"/>
    <property type="match status" value="1"/>
</dbReference>
<dbReference type="Gene3D" id="3.40.350.10">
    <property type="entry name" value="Creatinase/prolidase N-terminal domain"/>
    <property type="match status" value="1"/>
</dbReference>
<keyword evidence="1" id="KW-0479">Metal-binding</keyword>
<evidence type="ECO:0000313" key="5">
    <source>
        <dbReference type="EMBL" id="CAB4922793.1"/>
    </source>
</evidence>
<dbReference type="PROSITE" id="PS00491">
    <property type="entry name" value="PROLINE_PEPTIDASE"/>
    <property type="match status" value="1"/>
</dbReference>
<dbReference type="SUPFAM" id="SSF53092">
    <property type="entry name" value="Creatinase/prolidase N-terminal domain"/>
    <property type="match status" value="1"/>
</dbReference>
<evidence type="ECO:0000259" key="3">
    <source>
        <dbReference type="Pfam" id="PF00557"/>
    </source>
</evidence>
<evidence type="ECO:0000256" key="1">
    <source>
        <dbReference type="ARBA" id="ARBA00022723"/>
    </source>
</evidence>
<dbReference type="InterPro" id="IPR001131">
    <property type="entry name" value="Peptidase_M24B_aminopep-P_CS"/>
</dbReference>
<dbReference type="InterPro" id="IPR029149">
    <property type="entry name" value="Creatin/AminoP/Spt16_N"/>
</dbReference>
<sequence>MSAVDRPALAAAAAAAHGIDRLLVAAGPNLRWLTGFTGSNGLAVLDVAGSGGGIFLTDFRYMEQSAAQLSSVWEVRQSAQELLGPGLADVFAQAPQGALARVGFDDAQVSVAAHRRIVEELRGRVELVPSGGIIERLREVKEPAEVARVRAAAELADHALLETLERGLRGRTEREVATELEVAMLRLGAEGVSFAPIVAHGAYGALPHAEPRDIAIAGGTLVTIDWGCRLDGYCSDATRTFAVGEIGAFERSIYGLVLEAQEAGLAAVRPGPLGREIDAVAREVIERAGHGEHFGHGLGHGVGLEIHEGPRLSRMGETPLAPGMLVTVEPGVYVPGVCGVRIEDLVCVTETGHDVLNGLPKALQQVD</sequence>
<keyword evidence="2" id="KW-0378">Hydrolase</keyword>
<dbReference type="InterPro" id="IPR036005">
    <property type="entry name" value="Creatinase/aminopeptidase-like"/>
</dbReference>
<dbReference type="Pfam" id="PF01321">
    <property type="entry name" value="Creatinase_N"/>
    <property type="match status" value="1"/>
</dbReference>
<gene>
    <name evidence="5" type="ORF">UFOPK3674_00644</name>
</gene>
<dbReference type="Gene3D" id="3.90.230.10">
    <property type="entry name" value="Creatinase/methionine aminopeptidase superfamily"/>
    <property type="match status" value="1"/>
</dbReference>
<organism evidence="5">
    <name type="scientific">freshwater metagenome</name>
    <dbReference type="NCBI Taxonomy" id="449393"/>
    <lineage>
        <taxon>unclassified sequences</taxon>
        <taxon>metagenomes</taxon>
        <taxon>ecological metagenomes</taxon>
    </lineage>
</organism>
<dbReference type="InterPro" id="IPR000994">
    <property type="entry name" value="Pept_M24"/>
</dbReference>
<dbReference type="InterPro" id="IPR050659">
    <property type="entry name" value="Peptidase_M24B"/>
</dbReference>
<feature type="domain" description="Creatinase N-terminal" evidence="4">
    <location>
        <begin position="12"/>
        <end position="140"/>
    </location>
</feature>
<dbReference type="GO" id="GO:0046872">
    <property type="term" value="F:metal ion binding"/>
    <property type="evidence" value="ECO:0007669"/>
    <property type="project" value="UniProtKB-KW"/>
</dbReference>
<dbReference type="Pfam" id="PF00557">
    <property type="entry name" value="Peptidase_M24"/>
    <property type="match status" value="1"/>
</dbReference>
<evidence type="ECO:0000256" key="2">
    <source>
        <dbReference type="ARBA" id="ARBA00022801"/>
    </source>
</evidence>
<protein>
    <submittedName>
        <fullName evidence="5">Unannotated protein</fullName>
    </submittedName>
</protein>
<name>A0A6J7HWG9_9ZZZZ</name>
<dbReference type="PANTHER" id="PTHR46112">
    <property type="entry name" value="AMINOPEPTIDASE"/>
    <property type="match status" value="1"/>
</dbReference>
<dbReference type="PANTHER" id="PTHR46112:SF3">
    <property type="entry name" value="AMINOPEPTIDASE YPDF"/>
    <property type="match status" value="1"/>
</dbReference>
<accession>A0A6J7HWG9</accession>
<dbReference type="AlphaFoldDB" id="A0A6J7HWG9"/>
<proteinExistence type="predicted"/>
<dbReference type="EMBL" id="CAFBMX010000003">
    <property type="protein sequence ID" value="CAB4922793.1"/>
    <property type="molecule type" value="Genomic_DNA"/>
</dbReference>
<dbReference type="GO" id="GO:0016787">
    <property type="term" value="F:hydrolase activity"/>
    <property type="evidence" value="ECO:0007669"/>
    <property type="project" value="UniProtKB-KW"/>
</dbReference>